<comment type="caution">
    <text evidence="2">The sequence shown here is derived from an EMBL/GenBank/DDBJ whole genome shotgun (WGS) entry which is preliminary data.</text>
</comment>
<dbReference type="AlphaFoldDB" id="A0A8S0SEQ4"/>
<feature type="region of interest" description="Disordered" evidence="1">
    <location>
        <begin position="1"/>
        <end position="51"/>
    </location>
</feature>
<reference evidence="2 3" key="1">
    <citation type="submission" date="2019-12" db="EMBL/GenBank/DDBJ databases">
        <authorList>
            <person name="Alioto T."/>
            <person name="Alioto T."/>
            <person name="Gomez Garrido J."/>
        </authorList>
    </citation>
    <scope>NUCLEOTIDE SEQUENCE [LARGE SCALE GENOMIC DNA]</scope>
</reference>
<organism evidence="2 3">
    <name type="scientific">Olea europaea subsp. europaea</name>
    <dbReference type="NCBI Taxonomy" id="158383"/>
    <lineage>
        <taxon>Eukaryota</taxon>
        <taxon>Viridiplantae</taxon>
        <taxon>Streptophyta</taxon>
        <taxon>Embryophyta</taxon>
        <taxon>Tracheophyta</taxon>
        <taxon>Spermatophyta</taxon>
        <taxon>Magnoliopsida</taxon>
        <taxon>eudicotyledons</taxon>
        <taxon>Gunneridae</taxon>
        <taxon>Pentapetalae</taxon>
        <taxon>asterids</taxon>
        <taxon>lamiids</taxon>
        <taxon>Lamiales</taxon>
        <taxon>Oleaceae</taxon>
        <taxon>Oleeae</taxon>
        <taxon>Olea</taxon>
    </lineage>
</organism>
<evidence type="ECO:0000256" key="1">
    <source>
        <dbReference type="SAM" id="MobiDB-lite"/>
    </source>
</evidence>
<gene>
    <name evidence="2" type="ORF">OLEA9_A066836</name>
</gene>
<dbReference type="Gramene" id="OE9A066836T1">
    <property type="protein sequence ID" value="OE9A066836C1"/>
    <property type="gene ID" value="OE9A066836"/>
</dbReference>
<protein>
    <submittedName>
        <fullName evidence="2">Uncharacterized protein</fullName>
    </submittedName>
</protein>
<proteinExistence type="predicted"/>
<evidence type="ECO:0000313" key="2">
    <source>
        <dbReference type="EMBL" id="CAA2990566.1"/>
    </source>
</evidence>
<evidence type="ECO:0000313" key="3">
    <source>
        <dbReference type="Proteomes" id="UP000594638"/>
    </source>
</evidence>
<dbReference type="Proteomes" id="UP000594638">
    <property type="component" value="Unassembled WGS sequence"/>
</dbReference>
<accession>A0A8S0SEQ4</accession>
<name>A0A8S0SEQ4_OLEEU</name>
<sequence length="134" mass="13374">MPPNSGAKGKQAALGFTDVNSEISDTPDLSGDKYLPGGVTTEAGQSGLSVTSGSGLGRQCAGAIPDATALSVPEFCAGWSPRNMGRLQTAATSVQALGHQGFVGNAKRRQALLTCSDAPLSVPSDVSALLPACG</sequence>
<dbReference type="EMBL" id="CACTIH010004324">
    <property type="protein sequence ID" value="CAA2990566.1"/>
    <property type="molecule type" value="Genomic_DNA"/>
</dbReference>
<keyword evidence="3" id="KW-1185">Reference proteome</keyword>